<evidence type="ECO:0000313" key="2">
    <source>
        <dbReference type="Proteomes" id="UP000631694"/>
    </source>
</evidence>
<dbReference type="Proteomes" id="UP000631694">
    <property type="component" value="Unassembled WGS sequence"/>
</dbReference>
<proteinExistence type="predicted"/>
<name>A0A931I176_9HYPH</name>
<dbReference type="EMBL" id="JADZLT010000049">
    <property type="protein sequence ID" value="MBH0237897.1"/>
    <property type="molecule type" value="Genomic_DNA"/>
</dbReference>
<comment type="caution">
    <text evidence="1">The sequence shown here is derived from an EMBL/GenBank/DDBJ whole genome shotgun (WGS) entry which is preliminary data.</text>
</comment>
<accession>A0A931I176</accession>
<dbReference type="AlphaFoldDB" id="A0A931I176"/>
<reference evidence="1" key="1">
    <citation type="submission" date="2020-12" db="EMBL/GenBank/DDBJ databases">
        <title>Methylobrevis albus sp. nov., isolated from fresh water lack sediment.</title>
        <authorList>
            <person name="Zou Q."/>
        </authorList>
    </citation>
    <scope>NUCLEOTIDE SEQUENCE</scope>
    <source>
        <strain evidence="1">L22</strain>
    </source>
</reference>
<dbReference type="Gene3D" id="3.40.50.150">
    <property type="entry name" value="Vaccinia Virus protein VP39"/>
    <property type="match status" value="1"/>
</dbReference>
<evidence type="ECO:0000313" key="1">
    <source>
        <dbReference type="EMBL" id="MBH0237897.1"/>
    </source>
</evidence>
<sequence>MSFSVRWLDLRAPADSGARDPALHAAAADWLRAVAAPLAVDLGSGTGATLRAFDPLAPADLRWRLVDADAGLLAEAKARSGPRAETVVADLAADAVLPVAGARLITASALFDLVSVAWIERLADAATAAGAAVYAALSYDGVMHFDPAHPLDAEVTELFNRHQRSDKGFGPALGPDAAATAAAVFAARGYRVVTAPSPWEIAGTTADEAPETAAFREQLLTGIAGAAREINPAAKAAIDNWLAFRLAAPGIIRIGHGDLLALPPG</sequence>
<keyword evidence="2" id="KW-1185">Reference proteome</keyword>
<dbReference type="GO" id="GO:0008168">
    <property type="term" value="F:methyltransferase activity"/>
    <property type="evidence" value="ECO:0007669"/>
    <property type="project" value="UniProtKB-KW"/>
</dbReference>
<dbReference type="SUPFAM" id="SSF53335">
    <property type="entry name" value="S-adenosyl-L-methionine-dependent methyltransferases"/>
    <property type="match status" value="1"/>
</dbReference>
<dbReference type="RefSeq" id="WP_197310961.1">
    <property type="nucleotide sequence ID" value="NZ_JADZLT010000049.1"/>
</dbReference>
<dbReference type="InterPro" id="IPR029063">
    <property type="entry name" value="SAM-dependent_MTases_sf"/>
</dbReference>
<protein>
    <submittedName>
        <fullName evidence="1">Class I SAM-dependent methyltransferase</fullName>
    </submittedName>
</protein>
<gene>
    <name evidence="1" type="ORF">I5731_08700</name>
</gene>
<dbReference type="GO" id="GO:0032259">
    <property type="term" value="P:methylation"/>
    <property type="evidence" value="ECO:0007669"/>
    <property type="project" value="UniProtKB-KW"/>
</dbReference>
<organism evidence="1 2">
    <name type="scientific">Methylobrevis albus</name>
    <dbReference type="NCBI Taxonomy" id="2793297"/>
    <lineage>
        <taxon>Bacteria</taxon>
        <taxon>Pseudomonadati</taxon>
        <taxon>Pseudomonadota</taxon>
        <taxon>Alphaproteobacteria</taxon>
        <taxon>Hyphomicrobiales</taxon>
        <taxon>Pleomorphomonadaceae</taxon>
        <taxon>Methylobrevis</taxon>
    </lineage>
</organism>
<keyword evidence="1" id="KW-0489">Methyltransferase</keyword>
<keyword evidence="1" id="KW-0808">Transferase</keyword>